<feature type="compositionally biased region" description="Basic residues" evidence="1">
    <location>
        <begin position="944"/>
        <end position="957"/>
    </location>
</feature>
<feature type="region of interest" description="Disordered" evidence="1">
    <location>
        <begin position="849"/>
        <end position="957"/>
    </location>
</feature>
<accession>A0ABN9PMG8</accession>
<dbReference type="Proteomes" id="UP001189429">
    <property type="component" value="Unassembled WGS sequence"/>
</dbReference>
<evidence type="ECO:0000313" key="2">
    <source>
        <dbReference type="EMBL" id="CAK0793449.1"/>
    </source>
</evidence>
<feature type="compositionally biased region" description="Acidic residues" evidence="1">
    <location>
        <begin position="886"/>
        <end position="911"/>
    </location>
</feature>
<organism evidence="2 3">
    <name type="scientific">Prorocentrum cordatum</name>
    <dbReference type="NCBI Taxonomy" id="2364126"/>
    <lineage>
        <taxon>Eukaryota</taxon>
        <taxon>Sar</taxon>
        <taxon>Alveolata</taxon>
        <taxon>Dinophyceae</taxon>
        <taxon>Prorocentrales</taxon>
        <taxon>Prorocentraceae</taxon>
        <taxon>Prorocentrum</taxon>
    </lineage>
</organism>
<evidence type="ECO:0000256" key="1">
    <source>
        <dbReference type="SAM" id="MobiDB-lite"/>
    </source>
</evidence>
<proteinExistence type="predicted"/>
<feature type="region of interest" description="Disordered" evidence="1">
    <location>
        <begin position="457"/>
        <end position="489"/>
    </location>
</feature>
<feature type="region of interest" description="Disordered" evidence="1">
    <location>
        <begin position="605"/>
        <end position="626"/>
    </location>
</feature>
<name>A0ABN9PMG8_9DINO</name>
<sequence length="957" mass="103792">MGVRRFFKLDPAEERRLKMGLAVHLNHQYDAVNMGEPSAVPIDGVAAYRPDVIGDLHKKYLDATSAGTPAPDATVATVISALFVKWCAPGKVFNVGYVSDWISKNSASWDSSIERRAGGLQAQTPYGAQRLTLSNQSSLFGLIALGVKQYLHGKVDDHIATALKSIRVMLFLGAESEDVELLNANENIAKEEYKRHSELENVTVVQLWCESMRAAGSLDPTKALDVFKFSAILGDPRQATPAWLSKLVGSVAPTWSNKVKAIMKQECNLNWLKQNKVQALDILMADIWSELGKQGLAHKPFPITRAIWVSPEILTTAAFSTTREKEAVPPCRDGQAGEQLHIRMAQYAARRVFEFRMKHKTVDAFSSAPAWVAFARLLPFIESVLQSEYGPDMRAWPDQATALHKQLWVGELDSDLIQVSTQIPGHFDARHSEIVKLLTSVFTPLQRTMKAVAAAKATRVTEQPPPPPLETASAGDGDEGGSGMTEKTGDVTNELAAGLDLAEKKKLVSDLNKQAQAISDRDKSLQRQIDQRAAEIIRNRVVVMRSSTEAKHWMESRAPGYVARAIVVDFAMAGKLDSGPNGVHKLREQLAGTHEHLRSICVPVQESEEDGEGSSDAGGGSDKQKSQLDEDFLNACDPHLMDEDQLKVIFGDKAKQVESIMFQRASRITSEADFIPVNDVFKVALGARSQPRAHRKGQAHPTVYIEVLRSALNCSPIPLSDNEVAVVMTGGAPEAVVAAIARGYKHVLVVTHDDNEKQMLHIPPLAEEREFNIDYAAYSSPDPMGPLKGMLAACAVRMLYPFIANFLHRRPGHKVEPPGEMHIPPLETFTFIPLAGAIVARHVGEGAPDAAAATGKTPNAKKAVRGAAESPSAATPGTGKSKGADQDEEDGEENEIEDDAGDNGDEEEDDITSQLQKLEELEKGSSGKKPGKRGVASGGGGGPGKKKPRASAKPKAS</sequence>
<comment type="caution">
    <text evidence="2">The sequence shown here is derived from an EMBL/GenBank/DDBJ whole genome shotgun (WGS) entry which is preliminary data.</text>
</comment>
<dbReference type="EMBL" id="CAUYUJ010000969">
    <property type="protein sequence ID" value="CAK0793449.1"/>
    <property type="molecule type" value="Genomic_DNA"/>
</dbReference>
<reference evidence="2" key="1">
    <citation type="submission" date="2023-10" db="EMBL/GenBank/DDBJ databases">
        <authorList>
            <person name="Chen Y."/>
            <person name="Shah S."/>
            <person name="Dougan E. K."/>
            <person name="Thang M."/>
            <person name="Chan C."/>
        </authorList>
    </citation>
    <scope>NUCLEOTIDE SEQUENCE [LARGE SCALE GENOMIC DNA]</scope>
</reference>
<gene>
    <name evidence="2" type="ORF">PCOR1329_LOCUS3747</name>
</gene>
<keyword evidence="3" id="KW-1185">Reference proteome</keyword>
<protein>
    <submittedName>
        <fullName evidence="2">Uncharacterized protein</fullName>
    </submittedName>
</protein>
<evidence type="ECO:0000313" key="3">
    <source>
        <dbReference type="Proteomes" id="UP001189429"/>
    </source>
</evidence>